<keyword evidence="1" id="KW-0732">Signal</keyword>
<dbReference type="AlphaFoldDB" id="A0AAV2VHT8"/>
<feature type="signal peptide" evidence="1">
    <location>
        <begin position="1"/>
        <end position="22"/>
    </location>
</feature>
<dbReference type="EMBL" id="CAOF01000008">
    <property type="protein sequence ID" value="CCO44217.1"/>
    <property type="molecule type" value="Genomic_DNA"/>
</dbReference>
<reference evidence="2 3" key="1">
    <citation type="journal article" date="2013" name="ISME J.">
        <title>Comparative genomics of pathogenic lineages of Vibrio nigripulchritudo identifies virulence-associated traits.</title>
        <authorList>
            <person name="Goudenege D."/>
            <person name="Labreuche Y."/>
            <person name="Krin E."/>
            <person name="Ansquer D."/>
            <person name="Mangenot S."/>
            <person name="Calteau A."/>
            <person name="Medigue C."/>
            <person name="Mazel D."/>
            <person name="Polz M.F."/>
            <person name="Le Roux F."/>
        </authorList>
    </citation>
    <scope>NUCLEOTIDE SEQUENCE [LARGE SCALE GENOMIC DNA]</scope>
    <source>
        <strain evidence="2 3">SOn1</strain>
    </source>
</reference>
<organism evidence="2 3">
    <name type="scientific">Vibrio nigripulchritudo SOn1</name>
    <dbReference type="NCBI Taxonomy" id="1238450"/>
    <lineage>
        <taxon>Bacteria</taxon>
        <taxon>Pseudomonadati</taxon>
        <taxon>Pseudomonadota</taxon>
        <taxon>Gammaproteobacteria</taxon>
        <taxon>Vibrionales</taxon>
        <taxon>Vibrionaceae</taxon>
        <taxon>Vibrio</taxon>
    </lineage>
</organism>
<dbReference type="RefSeq" id="WP_022610148.1">
    <property type="nucleotide sequence ID" value="NZ_LK391965.1"/>
</dbReference>
<comment type="caution">
    <text evidence="2">The sequence shown here is derived from an EMBL/GenBank/DDBJ whole genome shotgun (WGS) entry which is preliminary data.</text>
</comment>
<evidence type="ECO:0000313" key="2">
    <source>
        <dbReference type="EMBL" id="CCO44217.1"/>
    </source>
</evidence>
<proteinExistence type="predicted"/>
<sequence length="264" mass="30043">MNKVKMVSVIAISGCLSFSALAKTPVNNIWKELYGTMSFQLSETLQHLDNGKVHVECSLDNIAVVKRRYETVIQTIMNNYVSGRKRCELATTAQRIARDKPFNLEFKLKLSSKLSDSRQWFSAFQFHSNPDKGENWRCPILALESVQGNFRMYNRWDENRISTTKNGTCGNAGNSIQYRKLFEDLNYNAEDWIPVKISGVLSYSNPEACLSVSVGGVEMSYVCGLNTFNDGKPVYAKFGIYKPTSWDTAEREITAEYKDIRFSQ</sequence>
<dbReference type="Pfam" id="PF14099">
    <property type="entry name" value="Polysacc_lyase"/>
    <property type="match status" value="1"/>
</dbReference>
<protein>
    <submittedName>
        <fullName evidence="2">Uncharacterized protein</fullName>
    </submittedName>
</protein>
<feature type="chain" id="PRO_5043618208" evidence="1">
    <location>
        <begin position="23"/>
        <end position="264"/>
    </location>
</feature>
<dbReference type="Proteomes" id="UP000018211">
    <property type="component" value="Unassembled WGS sequence"/>
</dbReference>
<dbReference type="InterPro" id="IPR025975">
    <property type="entry name" value="Polysacc_lyase"/>
</dbReference>
<name>A0AAV2VHT8_9VIBR</name>
<gene>
    <name evidence="2" type="ORF">VIBNISOn1_1050043</name>
</gene>
<accession>A0AAV2VHT8</accession>
<evidence type="ECO:0000256" key="1">
    <source>
        <dbReference type="SAM" id="SignalP"/>
    </source>
</evidence>
<evidence type="ECO:0000313" key="3">
    <source>
        <dbReference type="Proteomes" id="UP000018211"/>
    </source>
</evidence>
<dbReference type="Gene3D" id="2.60.120.200">
    <property type="match status" value="1"/>
</dbReference>